<dbReference type="InterPro" id="IPR001304">
    <property type="entry name" value="C-type_lectin-like"/>
</dbReference>
<dbReference type="Gene3D" id="3.10.100.10">
    <property type="entry name" value="Mannose-Binding Protein A, subunit A"/>
    <property type="match status" value="1"/>
</dbReference>
<dbReference type="PROSITE" id="PS50041">
    <property type="entry name" value="C_TYPE_LECTIN_2"/>
    <property type="match status" value="1"/>
</dbReference>
<dbReference type="PANTHER" id="PTHR22803">
    <property type="entry name" value="MANNOSE, PHOSPHOLIPASE, LECTIN RECEPTOR RELATED"/>
    <property type="match status" value="1"/>
</dbReference>
<evidence type="ECO:0000256" key="1">
    <source>
        <dbReference type="ARBA" id="ARBA00022734"/>
    </source>
</evidence>
<proteinExistence type="predicted"/>
<dbReference type="EMBL" id="JAUPFM010000014">
    <property type="protein sequence ID" value="KAK2830729.1"/>
    <property type="molecule type" value="Genomic_DNA"/>
</dbReference>
<dbReference type="InterPro" id="IPR016187">
    <property type="entry name" value="CTDL_fold"/>
</dbReference>
<feature type="domain" description="C-type lectin" evidence="3">
    <location>
        <begin position="122"/>
        <end position="255"/>
    </location>
</feature>
<dbReference type="SMART" id="SM00034">
    <property type="entry name" value="CLECT"/>
    <property type="match status" value="1"/>
</dbReference>
<keyword evidence="2" id="KW-0472">Membrane</keyword>
<dbReference type="AlphaFoldDB" id="A0AA88M583"/>
<dbReference type="InterPro" id="IPR033989">
    <property type="entry name" value="CD209-like_CTLD"/>
</dbReference>
<reference evidence="4" key="1">
    <citation type="submission" date="2023-07" db="EMBL/GenBank/DDBJ databases">
        <title>Chromosome-level Genome Assembly of Striped Snakehead (Channa striata).</title>
        <authorList>
            <person name="Liu H."/>
        </authorList>
    </citation>
    <scope>NUCLEOTIDE SEQUENCE</scope>
    <source>
        <strain evidence="4">Gz</strain>
        <tissue evidence="4">Muscle</tissue>
    </source>
</reference>
<dbReference type="CDD" id="cd03590">
    <property type="entry name" value="CLECT_DC-SIGN_like"/>
    <property type="match status" value="1"/>
</dbReference>
<comment type="caution">
    <text evidence="4">The sequence shown here is derived from an EMBL/GenBank/DDBJ whole genome shotgun (WGS) entry which is preliminary data.</text>
</comment>
<organism evidence="4 5">
    <name type="scientific">Channa striata</name>
    <name type="common">Snakehead murrel</name>
    <name type="synonym">Ophicephalus striatus</name>
    <dbReference type="NCBI Taxonomy" id="64152"/>
    <lineage>
        <taxon>Eukaryota</taxon>
        <taxon>Metazoa</taxon>
        <taxon>Chordata</taxon>
        <taxon>Craniata</taxon>
        <taxon>Vertebrata</taxon>
        <taxon>Euteleostomi</taxon>
        <taxon>Actinopterygii</taxon>
        <taxon>Neopterygii</taxon>
        <taxon>Teleostei</taxon>
        <taxon>Neoteleostei</taxon>
        <taxon>Acanthomorphata</taxon>
        <taxon>Anabantaria</taxon>
        <taxon>Anabantiformes</taxon>
        <taxon>Channoidei</taxon>
        <taxon>Channidae</taxon>
        <taxon>Channa</taxon>
    </lineage>
</organism>
<evidence type="ECO:0000313" key="4">
    <source>
        <dbReference type="EMBL" id="KAK2830729.1"/>
    </source>
</evidence>
<accession>A0AA88M583</accession>
<evidence type="ECO:0000256" key="2">
    <source>
        <dbReference type="SAM" id="Phobius"/>
    </source>
</evidence>
<sequence length="268" mass="30524">MPEAEVLYSDVMFTKLRGNTEEINSSSTETTYSEVKTWKTQQPVSVSLICSAASQEVESNKRSKVTSDRVPLLVLSVLLTAAVIALAIVSFYSLHIKKLHDALRRNITDEPCLKCEEGWEHHGPMCYYFSIVSSPWIQSREECRHRGGDLVQIDSREEQTFLEEKLREKMNEAEDKFWIGLTDSVKEGRWLWVDGSELNTSLTFWSKNEPDDWKGENGINPDGEDCVRMGEKTGAADLKCWFDKLCAVPQRSICEKAAMTRCHLCQDS</sequence>
<dbReference type="Proteomes" id="UP001187415">
    <property type="component" value="Unassembled WGS sequence"/>
</dbReference>
<evidence type="ECO:0000259" key="3">
    <source>
        <dbReference type="PROSITE" id="PS50041"/>
    </source>
</evidence>
<feature type="transmembrane region" description="Helical" evidence="2">
    <location>
        <begin position="72"/>
        <end position="94"/>
    </location>
</feature>
<name>A0AA88M583_CHASR</name>
<keyword evidence="2" id="KW-0812">Transmembrane</keyword>
<evidence type="ECO:0000313" key="5">
    <source>
        <dbReference type="Proteomes" id="UP001187415"/>
    </source>
</evidence>
<dbReference type="InterPro" id="IPR016186">
    <property type="entry name" value="C-type_lectin-like/link_sf"/>
</dbReference>
<keyword evidence="5" id="KW-1185">Reference proteome</keyword>
<dbReference type="Pfam" id="PF00059">
    <property type="entry name" value="Lectin_C"/>
    <property type="match status" value="1"/>
</dbReference>
<dbReference type="GO" id="GO:0030246">
    <property type="term" value="F:carbohydrate binding"/>
    <property type="evidence" value="ECO:0007669"/>
    <property type="project" value="UniProtKB-KW"/>
</dbReference>
<protein>
    <recommendedName>
        <fullName evidence="3">C-type lectin domain-containing protein</fullName>
    </recommendedName>
</protein>
<dbReference type="InterPro" id="IPR050111">
    <property type="entry name" value="C-type_lectin/snaclec_domain"/>
</dbReference>
<keyword evidence="2" id="KW-1133">Transmembrane helix</keyword>
<gene>
    <name evidence="4" type="ORF">Q5P01_018660</name>
</gene>
<keyword evidence="1" id="KW-0430">Lectin</keyword>
<dbReference type="SUPFAM" id="SSF56436">
    <property type="entry name" value="C-type lectin-like"/>
    <property type="match status" value="1"/>
</dbReference>